<dbReference type="AlphaFoldDB" id="A0AAD0WNX2"/>
<reference evidence="3 5" key="1">
    <citation type="submission" date="2017-09" db="EMBL/GenBank/DDBJ databases">
        <title>Genomics of the genus Arcobacter.</title>
        <authorList>
            <person name="Perez-Cataluna A."/>
            <person name="Figueras M.J."/>
            <person name="Salas-Masso N."/>
        </authorList>
    </citation>
    <scope>NUCLEOTIDE SEQUENCE [LARGE SCALE GENOMIC DNA]</scope>
    <source>
        <strain evidence="3 5">LMG 6621</strain>
    </source>
</reference>
<keyword evidence="5" id="KW-1185">Reference proteome</keyword>
<dbReference type="InterPro" id="IPR000014">
    <property type="entry name" value="PAS"/>
</dbReference>
<reference evidence="2 4" key="2">
    <citation type="submission" date="2018-08" db="EMBL/GenBank/DDBJ databases">
        <title>Complete genome of the Arcobacter skirrowii type strain LMG 6621.</title>
        <authorList>
            <person name="Miller W.G."/>
            <person name="Yee E."/>
            <person name="Bono J.L."/>
        </authorList>
    </citation>
    <scope>NUCLEOTIDE SEQUENCE [LARGE SCALE GENOMIC DNA]</scope>
    <source>
        <strain evidence="2 4">CCUG 10374</strain>
    </source>
</reference>
<evidence type="ECO:0000313" key="5">
    <source>
        <dbReference type="Proteomes" id="UP000290580"/>
    </source>
</evidence>
<dbReference type="RefSeq" id="WP_066158661.1">
    <property type="nucleotide sequence ID" value="NZ_CP032099.1"/>
</dbReference>
<evidence type="ECO:0000313" key="2">
    <source>
        <dbReference type="EMBL" id="AXX85363.1"/>
    </source>
</evidence>
<gene>
    <name evidence="2" type="ORF">ASKIR_1577</name>
    <name evidence="3" type="ORF">CP959_08690</name>
</gene>
<accession>A0AAD0WNX2</accession>
<dbReference type="Proteomes" id="UP000290580">
    <property type="component" value="Unassembled WGS sequence"/>
</dbReference>
<organism evidence="2 4">
    <name type="scientific">Aliarcobacter skirrowii CCUG 10374</name>
    <dbReference type="NCBI Taxonomy" id="1032239"/>
    <lineage>
        <taxon>Bacteria</taxon>
        <taxon>Pseudomonadati</taxon>
        <taxon>Campylobacterota</taxon>
        <taxon>Epsilonproteobacteria</taxon>
        <taxon>Campylobacterales</taxon>
        <taxon>Arcobacteraceae</taxon>
        <taxon>Aliarcobacter</taxon>
    </lineage>
</organism>
<dbReference type="GeneID" id="61751320"/>
<dbReference type="Gene3D" id="3.30.450.20">
    <property type="entry name" value="PAS domain"/>
    <property type="match status" value="1"/>
</dbReference>
<evidence type="ECO:0000259" key="1">
    <source>
        <dbReference type="Pfam" id="PF08447"/>
    </source>
</evidence>
<proteinExistence type="predicted"/>
<name>A0AAD0WNX2_9BACT</name>
<dbReference type="InterPro" id="IPR035965">
    <property type="entry name" value="PAS-like_dom_sf"/>
</dbReference>
<dbReference type="Pfam" id="PF08447">
    <property type="entry name" value="PAS_3"/>
    <property type="match status" value="1"/>
</dbReference>
<dbReference type="Proteomes" id="UP000262029">
    <property type="component" value="Chromosome"/>
</dbReference>
<dbReference type="CDD" id="cd00130">
    <property type="entry name" value="PAS"/>
    <property type="match status" value="1"/>
</dbReference>
<evidence type="ECO:0000313" key="3">
    <source>
        <dbReference type="EMBL" id="RXI25172.1"/>
    </source>
</evidence>
<dbReference type="NCBIfam" id="TIGR00229">
    <property type="entry name" value="sensory_box"/>
    <property type="match status" value="1"/>
</dbReference>
<dbReference type="EMBL" id="CP032099">
    <property type="protein sequence ID" value="AXX85363.1"/>
    <property type="molecule type" value="Genomic_DNA"/>
</dbReference>
<feature type="domain" description="PAS fold-3" evidence="1">
    <location>
        <begin position="26"/>
        <end position="102"/>
    </location>
</feature>
<evidence type="ECO:0000313" key="4">
    <source>
        <dbReference type="Proteomes" id="UP000262029"/>
    </source>
</evidence>
<protein>
    <submittedName>
        <fullName evidence="3">PAS sensor domain-containing protein</fullName>
    </submittedName>
    <submittedName>
        <fullName evidence="2">PAS sensor-containing signal transduction protein</fullName>
    </submittedName>
</protein>
<sequence>MSNKEKILDDYAFLVSETDEKGVIRFANRDFCNIAEYEIEELIGKPHNVVRHKDMPKVAFKDLWETVKKGNIWTGYVKNATKNGDFYWVFATVYPFISCDGTKGYLSCRRKASRDEIEKMSKIYEELIKQE</sequence>
<dbReference type="SUPFAM" id="SSF55785">
    <property type="entry name" value="PYP-like sensor domain (PAS domain)"/>
    <property type="match status" value="1"/>
</dbReference>
<dbReference type="InterPro" id="IPR013655">
    <property type="entry name" value="PAS_fold_3"/>
</dbReference>
<dbReference type="EMBL" id="NXIC01000006">
    <property type="protein sequence ID" value="RXI25172.1"/>
    <property type="molecule type" value="Genomic_DNA"/>
</dbReference>